<dbReference type="EMBL" id="UYRT01001751">
    <property type="protein sequence ID" value="VDK30089.1"/>
    <property type="molecule type" value="Genomic_DNA"/>
</dbReference>
<dbReference type="AlphaFoldDB" id="A0A183CYA8"/>
<evidence type="ECO:0000313" key="1">
    <source>
        <dbReference type="EMBL" id="VDK30089.1"/>
    </source>
</evidence>
<reference evidence="3" key="1">
    <citation type="submission" date="2016-06" db="UniProtKB">
        <authorList>
            <consortium name="WormBaseParasite"/>
        </authorList>
    </citation>
    <scope>IDENTIFICATION</scope>
</reference>
<evidence type="ECO:0000313" key="3">
    <source>
        <dbReference type="WBParaSite" id="GPUH_0000145201-mRNA-1"/>
    </source>
</evidence>
<dbReference type="OrthoDB" id="10069252at2759"/>
<dbReference type="WBParaSite" id="GPUH_0000145201-mRNA-1">
    <property type="protein sequence ID" value="GPUH_0000145201-mRNA-1"/>
    <property type="gene ID" value="GPUH_0000145201"/>
</dbReference>
<gene>
    <name evidence="1" type="ORF">GPUH_LOCUS1450</name>
</gene>
<evidence type="ECO:0000313" key="2">
    <source>
        <dbReference type="Proteomes" id="UP000271098"/>
    </source>
</evidence>
<dbReference type="Proteomes" id="UP000271098">
    <property type="component" value="Unassembled WGS sequence"/>
</dbReference>
<sequence>MFSFGLWMHQLDASVDANECLARTITQRSLGKEYVPSHFLMEDHDYALFSTFEDDFEPIPTENLEKEALLSTMLRFFFKSFKHQSMDYAVPQIMEDDKLRSLALLSIRFSFAGCMIWITRFSLIQIILHQIPNISRVSSQERLITSEEILLFLLEDGLELNRADLEDIFS</sequence>
<accession>A0A183CYA8</accession>
<proteinExistence type="predicted"/>
<name>A0A183CYA8_9BILA</name>
<organism evidence="3">
    <name type="scientific">Gongylonema pulchrum</name>
    <dbReference type="NCBI Taxonomy" id="637853"/>
    <lineage>
        <taxon>Eukaryota</taxon>
        <taxon>Metazoa</taxon>
        <taxon>Ecdysozoa</taxon>
        <taxon>Nematoda</taxon>
        <taxon>Chromadorea</taxon>
        <taxon>Rhabditida</taxon>
        <taxon>Spirurina</taxon>
        <taxon>Spiruromorpha</taxon>
        <taxon>Spiruroidea</taxon>
        <taxon>Gongylonematidae</taxon>
        <taxon>Gongylonema</taxon>
    </lineage>
</organism>
<keyword evidence="2" id="KW-1185">Reference proteome</keyword>
<protein>
    <submittedName>
        <fullName evidence="3">NR LBD domain-containing protein</fullName>
    </submittedName>
</protein>
<reference evidence="1 2" key="2">
    <citation type="submission" date="2018-11" db="EMBL/GenBank/DDBJ databases">
        <authorList>
            <consortium name="Pathogen Informatics"/>
        </authorList>
    </citation>
    <scope>NUCLEOTIDE SEQUENCE [LARGE SCALE GENOMIC DNA]</scope>
</reference>